<reference evidence="13 14" key="1">
    <citation type="submission" date="2009-12" db="EMBL/GenBank/DDBJ databases">
        <title>The Genome Sequence of Anolis carolinensis (Green Anole Lizard).</title>
        <authorList>
            <consortium name="The Genome Sequencing Platform"/>
            <person name="Di Palma F."/>
            <person name="Alfoldi J."/>
            <person name="Heiman D."/>
            <person name="Young S."/>
            <person name="Grabherr M."/>
            <person name="Johnson J."/>
            <person name="Lander E.S."/>
            <person name="Lindblad-Toh K."/>
        </authorList>
    </citation>
    <scope>NUCLEOTIDE SEQUENCE [LARGE SCALE GENOMIC DNA]</scope>
    <source>
        <strain evidence="13 14">JBL SC #1</strain>
    </source>
</reference>
<evidence type="ECO:0000313" key="14">
    <source>
        <dbReference type="Proteomes" id="UP000001646"/>
    </source>
</evidence>
<dbReference type="Ensembl" id="ENSACAT00000016141.3">
    <property type="protein sequence ID" value="ENSACAP00000015824.3"/>
    <property type="gene ID" value="ENSACAG00000016088.3"/>
</dbReference>
<keyword evidence="5 10" id="KW-0863">Zinc-finger</keyword>
<keyword evidence="8" id="KW-0131">Cell cycle</keyword>
<protein>
    <recommendedName>
        <fullName evidence="9">Protein DBF4 homolog A</fullName>
    </recommendedName>
</protein>
<dbReference type="Proteomes" id="UP000001646">
    <property type="component" value="Chromosome 6"/>
</dbReference>
<name>G1KS48_ANOCA</name>
<dbReference type="InterPro" id="IPR006572">
    <property type="entry name" value="Znf_DBF"/>
</dbReference>
<keyword evidence="2" id="KW-0597">Phosphoprotein</keyword>
<evidence type="ECO:0000256" key="8">
    <source>
        <dbReference type="ARBA" id="ARBA00023306"/>
    </source>
</evidence>
<evidence type="ECO:0000256" key="7">
    <source>
        <dbReference type="ARBA" id="ARBA00023242"/>
    </source>
</evidence>
<keyword evidence="14" id="KW-1185">Reference proteome</keyword>
<dbReference type="eggNOG" id="KOG4139">
    <property type="taxonomic scope" value="Eukaryota"/>
</dbReference>
<dbReference type="Gene3D" id="6.10.250.3410">
    <property type="entry name" value="DBF zinc finger"/>
    <property type="match status" value="1"/>
</dbReference>
<feature type="domain" description="DBF4-type" evidence="12">
    <location>
        <begin position="22"/>
        <end position="70"/>
    </location>
</feature>
<reference evidence="13" key="3">
    <citation type="submission" date="2025-09" db="UniProtKB">
        <authorList>
            <consortium name="Ensembl"/>
        </authorList>
    </citation>
    <scope>IDENTIFICATION</scope>
</reference>
<keyword evidence="3" id="KW-0479">Metal-binding</keyword>
<evidence type="ECO:0000256" key="9">
    <source>
        <dbReference type="ARBA" id="ARBA00040397"/>
    </source>
</evidence>
<dbReference type="InterPro" id="IPR038545">
    <property type="entry name" value="Znf_DBF_sf"/>
</dbReference>
<dbReference type="HOGENOM" id="CLU_030726_2_0_1"/>
<dbReference type="PROSITE" id="PS51265">
    <property type="entry name" value="ZF_DBF4"/>
    <property type="match status" value="1"/>
</dbReference>
<evidence type="ECO:0000256" key="4">
    <source>
        <dbReference type="ARBA" id="ARBA00022737"/>
    </source>
</evidence>
<evidence type="ECO:0000259" key="12">
    <source>
        <dbReference type="PROSITE" id="PS51265"/>
    </source>
</evidence>
<evidence type="ECO:0000256" key="3">
    <source>
        <dbReference type="ARBA" id="ARBA00022723"/>
    </source>
</evidence>
<keyword evidence="6" id="KW-0862">Zinc</keyword>
<feature type="region of interest" description="Disordered" evidence="11">
    <location>
        <begin position="286"/>
        <end position="321"/>
    </location>
</feature>
<dbReference type="InParanoid" id="G1KS48"/>
<dbReference type="AlphaFoldDB" id="G1KS48"/>
<dbReference type="GO" id="GO:0005634">
    <property type="term" value="C:nucleus"/>
    <property type="evidence" value="ECO:0007669"/>
    <property type="project" value="UniProtKB-SubCell"/>
</dbReference>
<keyword evidence="4" id="KW-0677">Repeat</keyword>
<evidence type="ECO:0000256" key="2">
    <source>
        <dbReference type="ARBA" id="ARBA00022553"/>
    </source>
</evidence>
<evidence type="ECO:0000256" key="11">
    <source>
        <dbReference type="SAM" id="MobiDB-lite"/>
    </source>
</evidence>
<evidence type="ECO:0000313" key="13">
    <source>
        <dbReference type="Ensembl" id="ENSACAP00000015824.3"/>
    </source>
</evidence>
<accession>G1KS48</accession>
<dbReference type="Pfam" id="PF07535">
    <property type="entry name" value="zf-DBF"/>
    <property type="match status" value="1"/>
</dbReference>
<dbReference type="SMART" id="SM00586">
    <property type="entry name" value="ZnF_DBF"/>
    <property type="match status" value="1"/>
</dbReference>
<dbReference type="GO" id="GO:0008270">
    <property type="term" value="F:zinc ion binding"/>
    <property type="evidence" value="ECO:0007669"/>
    <property type="project" value="UniProtKB-KW"/>
</dbReference>
<dbReference type="PANTHER" id="PTHR15375:SF22">
    <property type="entry name" value="PROTEIN DBF4 HOMOLOG A"/>
    <property type="match status" value="1"/>
</dbReference>
<evidence type="ECO:0000256" key="10">
    <source>
        <dbReference type="PROSITE-ProRule" id="PRU00600"/>
    </source>
</evidence>
<reference evidence="13" key="2">
    <citation type="submission" date="2025-08" db="UniProtKB">
        <authorList>
            <consortium name="Ensembl"/>
        </authorList>
    </citation>
    <scope>IDENTIFICATION</scope>
</reference>
<dbReference type="GO" id="GO:0003676">
    <property type="term" value="F:nucleic acid binding"/>
    <property type="evidence" value="ECO:0007669"/>
    <property type="project" value="InterPro"/>
</dbReference>
<evidence type="ECO:0000256" key="1">
    <source>
        <dbReference type="ARBA" id="ARBA00004123"/>
    </source>
</evidence>
<dbReference type="PANTHER" id="PTHR15375">
    <property type="entry name" value="ACTIVATOR OF S-PHASE KINASE-RELATED"/>
    <property type="match status" value="1"/>
</dbReference>
<organism evidence="13 14">
    <name type="scientific">Anolis carolinensis</name>
    <name type="common">Green anole</name>
    <name type="synonym">American chameleon</name>
    <dbReference type="NCBI Taxonomy" id="28377"/>
    <lineage>
        <taxon>Eukaryota</taxon>
        <taxon>Metazoa</taxon>
        <taxon>Chordata</taxon>
        <taxon>Craniata</taxon>
        <taxon>Vertebrata</taxon>
        <taxon>Euteleostomi</taxon>
        <taxon>Lepidosauria</taxon>
        <taxon>Squamata</taxon>
        <taxon>Bifurcata</taxon>
        <taxon>Unidentata</taxon>
        <taxon>Episquamata</taxon>
        <taxon>Toxicofera</taxon>
        <taxon>Iguania</taxon>
        <taxon>Dactyloidae</taxon>
        <taxon>Anolis</taxon>
    </lineage>
</organism>
<dbReference type="FunFam" id="6.10.250.3410:FF:000001">
    <property type="entry name" value="Protein DBF4 homolog A"/>
    <property type="match status" value="1"/>
</dbReference>
<sequence>MLERNPENKEKEKAPVQVPPKQKKRKGYCECCLKKYDDLQAHVESEQHQNFAQSLHYQVVDDIISKVSCDFLEFRENTPKIKRRKCSVGQFAPLIGTKTEEMKERMKRQDMPLRWYSRKIMQTVKESSQCLEARPNSALKNSTSEPLHSVYSYHTICSSDASRKVSGNTESGKMSKASNLTEIALSTNLYQLPPEKEIKVCTKNLSEIYEHYESVSRPNLHGFSTNLNLLHNQIQGPEKNHISMPKRKLNNGALLPAKCLKKVDTHSRVDKDVADLRRESSFPRELSVLLETEKPPHSPLANKEPSDTRDTSTQSSPSIKLSRKVIHSVGRNKKEISRQNIRVCSQPTDKPSAPEKITAQGSSTNALLQLFQTSDTNSDFAGFSSIQENKESSLMKETWEDQHTDLLWSLFSTSASSSPFIGF</sequence>
<keyword evidence="7" id="KW-0539">Nucleus</keyword>
<comment type="subcellular location">
    <subcellularLocation>
        <location evidence="1">Nucleus</location>
    </subcellularLocation>
</comment>
<dbReference type="InterPro" id="IPR051590">
    <property type="entry name" value="Replication_Regulatory_Kinase"/>
</dbReference>
<evidence type="ECO:0000256" key="6">
    <source>
        <dbReference type="ARBA" id="ARBA00022833"/>
    </source>
</evidence>
<dbReference type="STRING" id="28377.ENSACAP00000015824"/>
<evidence type="ECO:0000256" key="5">
    <source>
        <dbReference type="ARBA" id="ARBA00022771"/>
    </source>
</evidence>
<dbReference type="GeneTree" id="ENSGT00530000063909"/>
<dbReference type="Bgee" id="ENSACAG00000016088">
    <property type="expression patterns" value="Expressed in forelimb bud and 13 other cell types or tissues"/>
</dbReference>
<proteinExistence type="predicted"/>